<evidence type="ECO:0000259" key="4">
    <source>
        <dbReference type="Pfam" id="PF22725"/>
    </source>
</evidence>
<reference evidence="6 7" key="2">
    <citation type="submission" date="2024-05" db="EMBL/GenBank/DDBJ databases">
        <authorList>
            <person name="Chen Y."/>
            <person name="Shah S."/>
            <person name="Dougan E. K."/>
            <person name="Thang M."/>
            <person name="Chan C."/>
        </authorList>
    </citation>
    <scope>NUCLEOTIDE SEQUENCE [LARGE SCALE GENOMIC DNA]</scope>
</reference>
<dbReference type="SUPFAM" id="SSF51735">
    <property type="entry name" value="NAD(P)-binding Rossmann-fold domains"/>
    <property type="match status" value="1"/>
</dbReference>
<protein>
    <submittedName>
        <fullName evidence="6">D-glucoside 3-dehydrogenase</fullName>
    </submittedName>
</protein>
<dbReference type="EMBL" id="CAMXCT030000001">
    <property type="protein sequence ID" value="CAL4759136.1"/>
    <property type="molecule type" value="Genomic_DNA"/>
</dbReference>
<dbReference type="PANTHER" id="PTHR43818">
    <property type="entry name" value="BCDNA.GH03377"/>
    <property type="match status" value="1"/>
</dbReference>
<dbReference type="Pfam" id="PF22725">
    <property type="entry name" value="GFO_IDH_MocA_C3"/>
    <property type="match status" value="1"/>
</dbReference>
<dbReference type="SUPFAM" id="SSF55347">
    <property type="entry name" value="Glyceraldehyde-3-phosphate dehydrogenase-like, C-terminal domain"/>
    <property type="match status" value="1"/>
</dbReference>
<evidence type="ECO:0000256" key="2">
    <source>
        <dbReference type="ARBA" id="ARBA00023002"/>
    </source>
</evidence>
<name>A0A9P1FCM9_9DINO</name>
<dbReference type="GO" id="GO:0016491">
    <property type="term" value="F:oxidoreductase activity"/>
    <property type="evidence" value="ECO:0007669"/>
    <property type="project" value="UniProtKB-KW"/>
</dbReference>
<dbReference type="EMBL" id="CAMXCT020000001">
    <property type="protein sequence ID" value="CAL1125199.1"/>
    <property type="molecule type" value="Genomic_DNA"/>
</dbReference>
<organism evidence="5">
    <name type="scientific">Cladocopium goreaui</name>
    <dbReference type="NCBI Taxonomy" id="2562237"/>
    <lineage>
        <taxon>Eukaryota</taxon>
        <taxon>Sar</taxon>
        <taxon>Alveolata</taxon>
        <taxon>Dinophyceae</taxon>
        <taxon>Suessiales</taxon>
        <taxon>Symbiodiniaceae</taxon>
        <taxon>Cladocopium</taxon>
    </lineage>
</organism>
<gene>
    <name evidence="5" type="ORF">C1SCF055_LOCUS414</name>
</gene>
<dbReference type="Gene3D" id="3.30.360.10">
    <property type="entry name" value="Dihydrodipicolinate Reductase, domain 2"/>
    <property type="match status" value="1"/>
</dbReference>
<dbReference type="Gene3D" id="3.40.50.720">
    <property type="entry name" value="NAD(P)-binding Rossmann-like Domain"/>
    <property type="match status" value="1"/>
</dbReference>
<dbReference type="Gene3D" id="3.40.190.10">
    <property type="entry name" value="Periplasmic binding protein-like II"/>
    <property type="match status" value="1"/>
</dbReference>
<feature type="domain" description="GFO/IDH/MocA-like oxidoreductase" evidence="4">
    <location>
        <begin position="646"/>
        <end position="781"/>
    </location>
</feature>
<dbReference type="GO" id="GO:0000166">
    <property type="term" value="F:nucleotide binding"/>
    <property type="evidence" value="ECO:0007669"/>
    <property type="project" value="InterPro"/>
</dbReference>
<evidence type="ECO:0000259" key="3">
    <source>
        <dbReference type="Pfam" id="PF01408"/>
    </source>
</evidence>
<dbReference type="EMBL" id="CAMXCT010000001">
    <property type="protein sequence ID" value="CAI3971824.1"/>
    <property type="molecule type" value="Genomic_DNA"/>
</dbReference>
<dbReference type="SUPFAM" id="SSF53850">
    <property type="entry name" value="Periplasmic binding protein-like II"/>
    <property type="match status" value="1"/>
</dbReference>
<proteinExistence type="inferred from homology"/>
<keyword evidence="2" id="KW-0560">Oxidoreductase</keyword>
<feature type="domain" description="Gfo/Idh/MocA-like oxidoreductase N-terminal" evidence="3">
    <location>
        <begin position="515"/>
        <end position="634"/>
    </location>
</feature>
<comment type="similarity">
    <text evidence="1">Belongs to the Gfo/Idh/MocA family.</text>
</comment>
<evidence type="ECO:0000313" key="7">
    <source>
        <dbReference type="Proteomes" id="UP001152797"/>
    </source>
</evidence>
<evidence type="ECO:0000313" key="6">
    <source>
        <dbReference type="EMBL" id="CAL4759136.1"/>
    </source>
</evidence>
<dbReference type="Proteomes" id="UP001152797">
    <property type="component" value="Unassembled WGS sequence"/>
</dbReference>
<dbReference type="PANTHER" id="PTHR43818:SF11">
    <property type="entry name" value="BCDNA.GH03377"/>
    <property type="match status" value="1"/>
</dbReference>
<sequence length="798" mass="87419">MKSARASSGFPVWLYRSLGMRGVLVTVFAGLLLTVAGCNGASNEEAQPKTKSFAGEELTLLVVDDPAVAKVCSELAAEWNARTGASYRVIEAPSEEALAAKHWKVADAAIYPSYLIGPAAKAGYLEPLKPEWLEDEQVAAQDVFPLLRTQVTTWGEETMALACGSPSFVCYYRADILRKFDRRPPTTWAEYAELAEFMKDRSRLGELAPAENVPWNATLEPLAGDWAALTLLARAATYAKHSDHYSALFKMSTMDPLIAGPPFVRALEELVELFGTEAGEVERFDLNEVRRRFWSGQSALAIGWPSAAESDLSNDPRYASADGEQRPVEASFCRLPASRDVFNPGQQEWEERPEGDTGAIPLLAIEGRLASICSGSDHESAALALIASLSGREWGATVFAESPATTLYRNSQRKDMAAWVEPPVSAAGATEYGELVAEMYSGGEALTALRIPGRDRYLAELSAAVVDALAGKDSPEVLLRRVAAAWNEITIKLGSDRQRQAYQQESQIVSKLDRIRVAVIGTGSISTDEHIPGWQAIPDAEIVALADASELALASAKKLVPDGVRLVNDYRDLLDDSDIDVFDICAPSALHAEISIAAMQAGKHVLCEKPMATCREDAARVLTARNETGRHYMTALHMRVDPSVVSLRKALESVPLGEVYYARAQWLRRRRLPGRKGFTTRALSGGGPSYDLGVHMFDLAWWMMGCPRPVRVSGTMSDRLVHRTDLASEWGEWDPATIDVEDFAAGWIRFENSAVLALETSWLMFDNVPERWQVQLYGDQAGAVWCHVSMSHGTFSAR</sequence>
<dbReference type="InterPro" id="IPR036291">
    <property type="entry name" value="NAD(P)-bd_dom_sf"/>
</dbReference>
<keyword evidence="7" id="KW-1185">Reference proteome</keyword>
<dbReference type="InterPro" id="IPR000683">
    <property type="entry name" value="Gfo/Idh/MocA-like_OxRdtase_N"/>
</dbReference>
<dbReference type="InterPro" id="IPR050463">
    <property type="entry name" value="Gfo/Idh/MocA_oxidrdct_glycsds"/>
</dbReference>
<evidence type="ECO:0000256" key="1">
    <source>
        <dbReference type="ARBA" id="ARBA00010928"/>
    </source>
</evidence>
<evidence type="ECO:0000313" key="5">
    <source>
        <dbReference type="EMBL" id="CAI3971824.1"/>
    </source>
</evidence>
<accession>A0A9P1FCM9</accession>
<comment type="caution">
    <text evidence="5">The sequence shown here is derived from an EMBL/GenBank/DDBJ whole genome shotgun (WGS) entry which is preliminary data.</text>
</comment>
<dbReference type="Pfam" id="PF01408">
    <property type="entry name" value="GFO_IDH_MocA"/>
    <property type="match status" value="1"/>
</dbReference>
<dbReference type="AlphaFoldDB" id="A0A9P1FCM9"/>
<dbReference type="OrthoDB" id="446809at2759"/>
<reference evidence="5" key="1">
    <citation type="submission" date="2022-10" db="EMBL/GenBank/DDBJ databases">
        <authorList>
            <person name="Chen Y."/>
            <person name="Dougan E. K."/>
            <person name="Chan C."/>
            <person name="Rhodes N."/>
            <person name="Thang M."/>
        </authorList>
    </citation>
    <scope>NUCLEOTIDE SEQUENCE</scope>
</reference>
<dbReference type="InterPro" id="IPR055170">
    <property type="entry name" value="GFO_IDH_MocA-like_dom"/>
</dbReference>